<name>A0AAD7B1U8_9AGAR</name>
<keyword evidence="2" id="KW-1185">Reference proteome</keyword>
<dbReference type="AlphaFoldDB" id="A0AAD7B1U8"/>
<reference evidence="1" key="1">
    <citation type="submission" date="2023-03" db="EMBL/GenBank/DDBJ databases">
        <title>Massive genome expansion in bonnet fungi (Mycena s.s.) driven by repeated elements and novel gene families across ecological guilds.</title>
        <authorList>
            <consortium name="Lawrence Berkeley National Laboratory"/>
            <person name="Harder C.B."/>
            <person name="Miyauchi S."/>
            <person name="Viragh M."/>
            <person name="Kuo A."/>
            <person name="Thoen E."/>
            <person name="Andreopoulos B."/>
            <person name="Lu D."/>
            <person name="Skrede I."/>
            <person name="Drula E."/>
            <person name="Henrissat B."/>
            <person name="Morin E."/>
            <person name="Kohler A."/>
            <person name="Barry K."/>
            <person name="LaButti K."/>
            <person name="Morin E."/>
            <person name="Salamov A."/>
            <person name="Lipzen A."/>
            <person name="Mereny Z."/>
            <person name="Hegedus B."/>
            <person name="Baldrian P."/>
            <person name="Stursova M."/>
            <person name="Weitz H."/>
            <person name="Taylor A."/>
            <person name="Grigoriev I.V."/>
            <person name="Nagy L.G."/>
            <person name="Martin F."/>
            <person name="Kauserud H."/>
        </authorList>
    </citation>
    <scope>NUCLEOTIDE SEQUENCE</scope>
    <source>
        <strain evidence="1">9284</strain>
    </source>
</reference>
<dbReference type="PANTHER" id="PTHR33481:SF1">
    <property type="entry name" value="ENDONUCLEASE_EXONUCLEASE_PHOSPHATASE DOMAIN-CONTAINING PROTEIN-RELATED"/>
    <property type="match status" value="1"/>
</dbReference>
<feature type="non-terminal residue" evidence="1">
    <location>
        <position position="1"/>
    </location>
</feature>
<dbReference type="EMBL" id="JARKIF010000046">
    <property type="protein sequence ID" value="KAJ7608194.1"/>
    <property type="molecule type" value="Genomic_DNA"/>
</dbReference>
<sequence>LAVGDTLRDTTKVLQELVETPDGVDDWAATHNSIFGAAKDQVCHFSQKKRQEERPVLKLNGAEVQPMEAVKLVGVWLDENLTFKQQAAAAQGRGHEWLAKFRRIARVSGGVGPGQVRRLYSAICVPRMLYAAEVWLAPVRQRVSGENRRRDGRAAMKKLTSIQMKAARMIAGGMVSSPADLLDAHADLLPINLVVDKILHRAAVRYASIPESHPLHEEVRKAVRYGHVKKHPAPIHFIMTAYKDVRPNRVETIRAVRRKAGWKAGLKVQVDATKEEAKERALAEPSRVKLFSDGSLVDGKVGAAGVLMIDGVVKRQKGLLLGSARHYGVYEAEGVGQILALECL</sequence>
<organism evidence="1 2">
    <name type="scientific">Roridomyces roridus</name>
    <dbReference type="NCBI Taxonomy" id="1738132"/>
    <lineage>
        <taxon>Eukaryota</taxon>
        <taxon>Fungi</taxon>
        <taxon>Dikarya</taxon>
        <taxon>Basidiomycota</taxon>
        <taxon>Agaricomycotina</taxon>
        <taxon>Agaricomycetes</taxon>
        <taxon>Agaricomycetidae</taxon>
        <taxon>Agaricales</taxon>
        <taxon>Marasmiineae</taxon>
        <taxon>Mycenaceae</taxon>
        <taxon>Roridomyces</taxon>
    </lineage>
</organism>
<dbReference type="Proteomes" id="UP001221142">
    <property type="component" value="Unassembled WGS sequence"/>
</dbReference>
<accession>A0AAD7B1U8</accession>
<comment type="caution">
    <text evidence="1">The sequence shown here is derived from an EMBL/GenBank/DDBJ whole genome shotgun (WGS) entry which is preliminary data.</text>
</comment>
<gene>
    <name evidence="1" type="ORF">FB45DRAFT_691584</name>
</gene>
<dbReference type="PANTHER" id="PTHR33481">
    <property type="entry name" value="REVERSE TRANSCRIPTASE"/>
    <property type="match status" value="1"/>
</dbReference>
<proteinExistence type="predicted"/>
<protein>
    <submittedName>
        <fullName evidence="1">Uncharacterized protein</fullName>
    </submittedName>
</protein>
<evidence type="ECO:0000313" key="2">
    <source>
        <dbReference type="Proteomes" id="UP001221142"/>
    </source>
</evidence>
<feature type="non-terminal residue" evidence="1">
    <location>
        <position position="344"/>
    </location>
</feature>
<evidence type="ECO:0000313" key="1">
    <source>
        <dbReference type="EMBL" id="KAJ7608194.1"/>
    </source>
</evidence>